<reference evidence="2 3" key="1">
    <citation type="submission" date="2019-12" db="EMBL/GenBank/DDBJ databases">
        <title>Nitratireductor arenosus sp. nov., Isolated from sea sand, Jeju island, South Korea.</title>
        <authorList>
            <person name="Kim W."/>
        </authorList>
    </citation>
    <scope>NUCLEOTIDE SEQUENCE [LARGE SCALE GENOMIC DNA]</scope>
    <source>
        <strain evidence="2 3">CAU 1489</strain>
    </source>
</reference>
<dbReference type="RefSeq" id="WP_156714952.1">
    <property type="nucleotide sequence ID" value="NZ_WPHG01000006.1"/>
</dbReference>
<organism evidence="2 3">
    <name type="scientific">Nitratireductor arenosus</name>
    <dbReference type="NCBI Taxonomy" id="2682096"/>
    <lineage>
        <taxon>Bacteria</taxon>
        <taxon>Pseudomonadati</taxon>
        <taxon>Pseudomonadota</taxon>
        <taxon>Alphaproteobacteria</taxon>
        <taxon>Hyphomicrobiales</taxon>
        <taxon>Phyllobacteriaceae</taxon>
        <taxon>Nitratireductor</taxon>
    </lineage>
</organism>
<dbReference type="PANTHER" id="PTHR42695:SF5">
    <property type="entry name" value="GLUTAMINE AMIDOTRANSFERASE YLR126C-RELATED"/>
    <property type="match status" value="1"/>
</dbReference>
<accession>A0A844QNT3</accession>
<dbReference type="Gene3D" id="3.40.50.880">
    <property type="match status" value="1"/>
</dbReference>
<dbReference type="InterPro" id="IPR029062">
    <property type="entry name" value="Class_I_gatase-like"/>
</dbReference>
<dbReference type="InterPro" id="IPR017926">
    <property type="entry name" value="GATASE"/>
</dbReference>
<evidence type="ECO:0000313" key="3">
    <source>
        <dbReference type="Proteomes" id="UP000463224"/>
    </source>
</evidence>
<dbReference type="Proteomes" id="UP000463224">
    <property type="component" value="Unassembled WGS sequence"/>
</dbReference>
<dbReference type="Pfam" id="PF00117">
    <property type="entry name" value="GATase"/>
    <property type="match status" value="1"/>
</dbReference>
<comment type="caution">
    <text evidence="2">The sequence shown here is derived from an EMBL/GenBank/DDBJ whole genome shotgun (WGS) entry which is preliminary data.</text>
</comment>
<gene>
    <name evidence="2" type="ORF">GN330_20370</name>
</gene>
<name>A0A844QNT3_9HYPH</name>
<evidence type="ECO:0000313" key="2">
    <source>
        <dbReference type="EMBL" id="MVA99610.1"/>
    </source>
</evidence>
<dbReference type="PROSITE" id="PS51273">
    <property type="entry name" value="GATASE_TYPE_1"/>
    <property type="match status" value="1"/>
</dbReference>
<proteinExistence type="predicted"/>
<evidence type="ECO:0000259" key="1">
    <source>
        <dbReference type="Pfam" id="PF00117"/>
    </source>
</evidence>
<dbReference type="GO" id="GO:0005829">
    <property type="term" value="C:cytosol"/>
    <property type="evidence" value="ECO:0007669"/>
    <property type="project" value="TreeGrafter"/>
</dbReference>
<dbReference type="InterPro" id="IPR044992">
    <property type="entry name" value="ChyE-like"/>
</dbReference>
<sequence>MRVLVVQNFDQTGLGLVGRALDEAGAKVDCCRTFAGDPLPDGESGHDGLVVLGGAQSAVDDENHPYLPRLTRLMREFVIGDRAVLGICLGAQVLARAMGGRNLIGSATEFGWRQVERTRHGESDPVLRVVPPRFPIFEWHDDTFTLPPGALRLARNGAAENQAFRVGRAGYGIQFHFEADRALVRRWNADFRDHLAESQPDWPARFESEAARHGPEADAAGFALARAWVALV</sequence>
<dbReference type="AlphaFoldDB" id="A0A844QNT3"/>
<dbReference type="EMBL" id="WPHG01000006">
    <property type="protein sequence ID" value="MVA99610.1"/>
    <property type="molecule type" value="Genomic_DNA"/>
</dbReference>
<feature type="domain" description="Glutamine amidotransferase" evidence="1">
    <location>
        <begin position="19"/>
        <end position="179"/>
    </location>
</feature>
<protein>
    <submittedName>
        <fullName evidence="2">GMP synthase</fullName>
    </submittedName>
</protein>
<keyword evidence="3" id="KW-1185">Reference proteome</keyword>
<dbReference type="SUPFAM" id="SSF52317">
    <property type="entry name" value="Class I glutamine amidotransferase-like"/>
    <property type="match status" value="1"/>
</dbReference>
<dbReference type="PANTHER" id="PTHR42695">
    <property type="entry name" value="GLUTAMINE AMIDOTRANSFERASE YLR126C-RELATED"/>
    <property type="match status" value="1"/>
</dbReference>
<dbReference type="CDD" id="cd01741">
    <property type="entry name" value="GATase1_1"/>
    <property type="match status" value="1"/>
</dbReference>